<organism evidence="2 3">
    <name type="scientific">Mycobacterium szulgai</name>
    <dbReference type="NCBI Taxonomy" id="1787"/>
    <lineage>
        <taxon>Bacteria</taxon>
        <taxon>Bacillati</taxon>
        <taxon>Actinomycetota</taxon>
        <taxon>Actinomycetes</taxon>
        <taxon>Mycobacteriales</taxon>
        <taxon>Mycobacteriaceae</taxon>
        <taxon>Mycobacterium</taxon>
    </lineage>
</organism>
<dbReference type="Proteomes" id="UP000193317">
    <property type="component" value="Unassembled WGS sequence"/>
</dbReference>
<dbReference type="AlphaFoldDB" id="A0A1X2EID2"/>
<evidence type="ECO:0000256" key="1">
    <source>
        <dbReference type="SAM" id="MobiDB-lite"/>
    </source>
</evidence>
<keyword evidence="3" id="KW-1185">Reference proteome</keyword>
<feature type="region of interest" description="Disordered" evidence="1">
    <location>
        <begin position="110"/>
        <end position="189"/>
    </location>
</feature>
<name>A0A1X2EID2_MYCSZ</name>
<accession>A0A1X2EID2</accession>
<reference evidence="2 3" key="1">
    <citation type="submission" date="2016-01" db="EMBL/GenBank/DDBJ databases">
        <title>The new phylogeny of the genus Mycobacterium.</title>
        <authorList>
            <person name="Tarcisio F."/>
            <person name="Conor M."/>
            <person name="Antonella G."/>
            <person name="Elisabetta G."/>
            <person name="Giulia F.S."/>
            <person name="Sara T."/>
            <person name="Anna F."/>
            <person name="Clotilde B."/>
            <person name="Roberto B."/>
            <person name="Veronica D.S."/>
            <person name="Fabio R."/>
            <person name="Monica P."/>
            <person name="Olivier J."/>
            <person name="Enrico T."/>
            <person name="Nicola S."/>
        </authorList>
    </citation>
    <scope>NUCLEOTIDE SEQUENCE [LARGE SCALE GENOMIC DNA]</scope>
    <source>
        <strain evidence="2 3">DSM 44166</strain>
    </source>
</reference>
<feature type="compositionally biased region" description="Pro residues" evidence="1">
    <location>
        <begin position="110"/>
        <end position="125"/>
    </location>
</feature>
<evidence type="ECO:0000313" key="2">
    <source>
        <dbReference type="EMBL" id="ORX01709.1"/>
    </source>
</evidence>
<dbReference type="EMBL" id="LQPW01000091">
    <property type="protein sequence ID" value="ORX01709.1"/>
    <property type="molecule type" value="Genomic_DNA"/>
</dbReference>
<gene>
    <name evidence="2" type="ORF">AWC27_00235</name>
</gene>
<sequence>MGKIRRDVEADGAESQQVATAVSHAEADVSACKRELDDIEQAAAAKGWTITPAWRIDVGDTWIGRDPLEFAAQQQILQDKLISCAAHAHTADHELATAIGAAVGEVSLGPPMPGGGPALPAPAPGGKPRTWQDMLLPGGPVGGKPGDATPVPPGAGEPPSPADLLPPAGKPEPVGSGEQLPPPGSLPDVLSWLRQSAAAGALPPRLSAAEVESFKAMARQTMIGDGVPPEQIEARLNDIVGRTQQWIDKGMPNYVPPAPPRPPAPGFAEGFGDRWFATEQGIKNLFGQGGPGAPGVLQSWEQMLKGTVGVAQNPVGAAVGEIKGALESPSPAYYAGAKASDGAYALPGMLFGGEGAGVVGLGDLDAAAIDYGPTHLPHTPIGFDQPLTYHSWADQAALDLNSAHVHEEATAGLSRKIAEMSTHYIGDNPDRVVLGKFDGHEDGYIGDARGNGGIYFDTGGPTWDAMIQGLSQREADGLVWQINEQFLRGQMEHGVPRIDYELFGRFASVDDVLIVDPETFSAKEIEFLKNNAGTYGYQQVGDSWIRVTDGSK</sequence>
<proteinExistence type="predicted"/>
<protein>
    <submittedName>
        <fullName evidence="2">Uncharacterized protein</fullName>
    </submittedName>
</protein>
<comment type="caution">
    <text evidence="2">The sequence shown here is derived from an EMBL/GenBank/DDBJ whole genome shotgun (WGS) entry which is preliminary data.</text>
</comment>
<dbReference type="RefSeq" id="WP_169726794.1">
    <property type="nucleotide sequence ID" value="NZ_JACKRU010000786.1"/>
</dbReference>
<evidence type="ECO:0000313" key="3">
    <source>
        <dbReference type="Proteomes" id="UP000193317"/>
    </source>
</evidence>
<feature type="compositionally biased region" description="Pro residues" evidence="1">
    <location>
        <begin position="150"/>
        <end position="161"/>
    </location>
</feature>